<feature type="compositionally biased region" description="Polar residues" evidence="1">
    <location>
        <begin position="27"/>
        <end position="49"/>
    </location>
</feature>
<feature type="compositionally biased region" description="Basic and acidic residues" evidence="1">
    <location>
        <begin position="50"/>
        <end position="64"/>
    </location>
</feature>
<reference evidence="3 4" key="1">
    <citation type="journal article" date="2019" name="G3 (Bethesda)">
        <title>Sequencing of a Wild Apple (Malus baccata) Genome Unravels the Differences Between Cultivated and Wild Apple Species Regarding Disease Resistance and Cold Tolerance.</title>
        <authorList>
            <person name="Chen X."/>
        </authorList>
    </citation>
    <scope>NUCLEOTIDE SEQUENCE [LARGE SCALE GENOMIC DNA]</scope>
    <source>
        <strain evidence="4">cv. Shandingzi</strain>
        <tissue evidence="3">Leaves</tissue>
    </source>
</reference>
<proteinExistence type="predicted"/>
<dbReference type="EMBL" id="VIEB01000081">
    <property type="protein sequence ID" value="TQE07771.1"/>
    <property type="molecule type" value="Genomic_DNA"/>
</dbReference>
<feature type="signal peptide" evidence="2">
    <location>
        <begin position="1"/>
        <end position="23"/>
    </location>
</feature>
<evidence type="ECO:0000313" key="3">
    <source>
        <dbReference type="EMBL" id="TQE07771.1"/>
    </source>
</evidence>
<accession>A0A540N9P4</accession>
<evidence type="ECO:0000313" key="4">
    <source>
        <dbReference type="Proteomes" id="UP000315295"/>
    </source>
</evidence>
<dbReference type="Proteomes" id="UP000315295">
    <property type="component" value="Unassembled WGS sequence"/>
</dbReference>
<keyword evidence="2" id="KW-0732">Signal</keyword>
<sequence>MNRFQICLLFALLILFFAPRTHAIRTSFPSPSSARSQQVFRPSVTSAPSTRDHEARNFESEKRKVPTGSNPLHNKR</sequence>
<feature type="chain" id="PRO_5021776191" evidence="2">
    <location>
        <begin position="24"/>
        <end position="76"/>
    </location>
</feature>
<evidence type="ECO:0000256" key="1">
    <source>
        <dbReference type="SAM" id="MobiDB-lite"/>
    </source>
</evidence>
<dbReference type="AlphaFoldDB" id="A0A540N9P4"/>
<comment type="caution">
    <text evidence="3">The sequence shown here is derived from an EMBL/GenBank/DDBJ whole genome shotgun (WGS) entry which is preliminary data.</text>
</comment>
<feature type="region of interest" description="Disordered" evidence="1">
    <location>
        <begin position="27"/>
        <end position="76"/>
    </location>
</feature>
<name>A0A540N9P4_MALBA</name>
<evidence type="ECO:0000256" key="2">
    <source>
        <dbReference type="SAM" id="SignalP"/>
    </source>
</evidence>
<feature type="compositionally biased region" description="Polar residues" evidence="1">
    <location>
        <begin position="67"/>
        <end position="76"/>
    </location>
</feature>
<gene>
    <name evidence="3" type="ORF">C1H46_006704</name>
</gene>
<keyword evidence="4" id="KW-1185">Reference proteome</keyword>
<protein>
    <submittedName>
        <fullName evidence="3">Uncharacterized protein</fullName>
    </submittedName>
</protein>
<organism evidence="3 4">
    <name type="scientific">Malus baccata</name>
    <name type="common">Siberian crab apple</name>
    <name type="synonym">Pyrus baccata</name>
    <dbReference type="NCBI Taxonomy" id="106549"/>
    <lineage>
        <taxon>Eukaryota</taxon>
        <taxon>Viridiplantae</taxon>
        <taxon>Streptophyta</taxon>
        <taxon>Embryophyta</taxon>
        <taxon>Tracheophyta</taxon>
        <taxon>Spermatophyta</taxon>
        <taxon>Magnoliopsida</taxon>
        <taxon>eudicotyledons</taxon>
        <taxon>Gunneridae</taxon>
        <taxon>Pentapetalae</taxon>
        <taxon>rosids</taxon>
        <taxon>fabids</taxon>
        <taxon>Rosales</taxon>
        <taxon>Rosaceae</taxon>
        <taxon>Amygdaloideae</taxon>
        <taxon>Maleae</taxon>
        <taxon>Malus</taxon>
    </lineage>
</organism>